<dbReference type="EMBL" id="CP028923">
    <property type="protein sequence ID" value="QCK14597.1"/>
    <property type="molecule type" value="Genomic_DNA"/>
</dbReference>
<gene>
    <name evidence="2" type="ORF">DCC35_07495</name>
</gene>
<reference evidence="2 3" key="1">
    <citation type="submission" date="2018-04" db="EMBL/GenBank/DDBJ databases">
        <title>Complete genome uncultured novel isolate.</title>
        <authorList>
            <person name="Merlino G."/>
        </authorList>
    </citation>
    <scope>NUCLEOTIDE SEQUENCE [LARGE SCALE GENOMIC DNA]</scope>
    <source>
        <strain evidence="3">R1DC9</strain>
    </source>
</reference>
<evidence type="ECO:0000313" key="2">
    <source>
        <dbReference type="EMBL" id="QCK14597.1"/>
    </source>
</evidence>
<name>A0A4D7JIV3_9BACT</name>
<protein>
    <submittedName>
        <fullName evidence="2">Uncharacterized protein</fullName>
    </submittedName>
</protein>
<dbReference type="Proteomes" id="UP000298616">
    <property type="component" value="Chromosome"/>
</dbReference>
<keyword evidence="1" id="KW-0472">Membrane</keyword>
<evidence type="ECO:0000256" key="1">
    <source>
        <dbReference type="SAM" id="Phobius"/>
    </source>
</evidence>
<keyword evidence="1" id="KW-0812">Transmembrane</keyword>
<sequence length="115" mass="13059">MSRARIIDIYMAELKKPGSHIDLIKKDMETKGLPDDEVRAIIKYIEAQLKKDAKTKAENSKANKIFISGIIIFISGLILSFVNYRDVILNSHYSIIFYIPLILGIILIIKGIPKK</sequence>
<proteinExistence type="predicted"/>
<evidence type="ECO:0000313" key="3">
    <source>
        <dbReference type="Proteomes" id="UP000298616"/>
    </source>
</evidence>
<feature type="transmembrane region" description="Helical" evidence="1">
    <location>
        <begin position="90"/>
        <end position="109"/>
    </location>
</feature>
<dbReference type="AlphaFoldDB" id="A0A4D7JIV3"/>
<organism evidence="2 3">
    <name type="scientific">Mangrovivirga cuniculi</name>
    <dbReference type="NCBI Taxonomy" id="2715131"/>
    <lineage>
        <taxon>Bacteria</taxon>
        <taxon>Pseudomonadati</taxon>
        <taxon>Bacteroidota</taxon>
        <taxon>Cytophagia</taxon>
        <taxon>Cytophagales</taxon>
        <taxon>Mangrovivirgaceae</taxon>
        <taxon>Mangrovivirga</taxon>
    </lineage>
</organism>
<feature type="transmembrane region" description="Helical" evidence="1">
    <location>
        <begin position="65"/>
        <end position="84"/>
    </location>
</feature>
<keyword evidence="3" id="KW-1185">Reference proteome</keyword>
<accession>A0A4D7JIV3</accession>
<keyword evidence="1" id="KW-1133">Transmembrane helix</keyword>
<dbReference type="KEGG" id="fpf:DCC35_07495"/>